<keyword evidence="3" id="KW-1185">Reference proteome</keyword>
<comment type="caution">
    <text evidence="2">The sequence shown here is derived from an EMBL/GenBank/DDBJ whole genome shotgun (WGS) entry which is preliminary data.</text>
</comment>
<dbReference type="Proteomes" id="UP001549037">
    <property type="component" value="Unassembled WGS sequence"/>
</dbReference>
<keyword evidence="1" id="KW-0812">Transmembrane</keyword>
<keyword evidence="1" id="KW-1133">Transmembrane helix</keyword>
<organism evidence="2 3">
    <name type="scientific">Streptococcus porcorum</name>
    <dbReference type="NCBI Taxonomy" id="701526"/>
    <lineage>
        <taxon>Bacteria</taxon>
        <taxon>Bacillati</taxon>
        <taxon>Bacillota</taxon>
        <taxon>Bacilli</taxon>
        <taxon>Lactobacillales</taxon>
        <taxon>Streptococcaceae</taxon>
        <taxon>Streptococcus</taxon>
    </lineage>
</organism>
<dbReference type="RefSeq" id="WP_354369726.1">
    <property type="nucleotide sequence ID" value="NZ_JBEPLN010000036.1"/>
</dbReference>
<name>A0ABV2JGX1_9STRE</name>
<dbReference type="EMBL" id="JBEPLN010000036">
    <property type="protein sequence ID" value="MET3635004.1"/>
    <property type="molecule type" value="Genomic_DNA"/>
</dbReference>
<evidence type="ECO:0000256" key="1">
    <source>
        <dbReference type="SAM" id="Phobius"/>
    </source>
</evidence>
<proteinExistence type="predicted"/>
<evidence type="ECO:0000313" key="2">
    <source>
        <dbReference type="EMBL" id="MET3635004.1"/>
    </source>
</evidence>
<gene>
    <name evidence="2" type="ORF">ABID28_001666</name>
</gene>
<sequence length="86" mass="9544">MTGQEWTKEFQIVYGRDPQPQEFINAKNLGFPSPISAKGDVHPGTSSEVLPQSTTIQLNQTWMLVLKVAIVFLVAVFGFIVGYLFA</sequence>
<protein>
    <submittedName>
        <fullName evidence="2">Ca2+-dependent lipid-binding protein</fullName>
    </submittedName>
</protein>
<keyword evidence="1" id="KW-0472">Membrane</keyword>
<evidence type="ECO:0000313" key="3">
    <source>
        <dbReference type="Proteomes" id="UP001549037"/>
    </source>
</evidence>
<reference evidence="2 3" key="1">
    <citation type="submission" date="2024-06" db="EMBL/GenBank/DDBJ databases">
        <title>Genomic Encyclopedia of Type Strains, Phase IV (KMG-IV): sequencing the most valuable type-strain genomes for metagenomic binning, comparative biology and taxonomic classification.</title>
        <authorList>
            <person name="Goeker M."/>
        </authorList>
    </citation>
    <scope>NUCLEOTIDE SEQUENCE [LARGE SCALE GENOMIC DNA]</scope>
    <source>
        <strain evidence="2 3">DSM 28302</strain>
    </source>
</reference>
<accession>A0ABV2JGX1</accession>
<feature type="transmembrane region" description="Helical" evidence="1">
    <location>
        <begin position="64"/>
        <end position="85"/>
    </location>
</feature>